<dbReference type="AlphaFoldDB" id="A0A916K9T5"/>
<organism evidence="5 6">
    <name type="scientific">Paenibacillus solanacearum</name>
    <dbReference type="NCBI Taxonomy" id="2048548"/>
    <lineage>
        <taxon>Bacteria</taxon>
        <taxon>Bacillati</taxon>
        <taxon>Bacillota</taxon>
        <taxon>Bacilli</taxon>
        <taxon>Bacillales</taxon>
        <taxon>Paenibacillaceae</taxon>
        <taxon>Paenibacillus</taxon>
    </lineage>
</organism>
<reference evidence="5" key="1">
    <citation type="submission" date="2021-06" db="EMBL/GenBank/DDBJ databases">
        <authorList>
            <person name="Criscuolo A."/>
        </authorList>
    </citation>
    <scope>NUCLEOTIDE SEQUENCE</scope>
    <source>
        <strain evidence="5">CIP111600</strain>
    </source>
</reference>
<evidence type="ECO:0000313" key="5">
    <source>
        <dbReference type="EMBL" id="CAG7650116.1"/>
    </source>
</evidence>
<evidence type="ECO:0000256" key="2">
    <source>
        <dbReference type="ARBA" id="ARBA00023002"/>
    </source>
</evidence>
<accession>A0A916K9T5</accession>
<dbReference type="Proteomes" id="UP000693672">
    <property type="component" value="Unassembled WGS sequence"/>
</dbReference>
<keyword evidence="6" id="KW-1185">Reference proteome</keyword>
<dbReference type="EC" id="1.1.1.370" evidence="5"/>
<dbReference type="GO" id="GO:0016491">
    <property type="term" value="F:oxidoreductase activity"/>
    <property type="evidence" value="ECO:0007669"/>
    <property type="project" value="UniProtKB-KW"/>
</dbReference>
<comment type="caution">
    <text evidence="5">The sequence shown here is derived from an EMBL/GenBank/DDBJ whole genome shotgun (WGS) entry which is preliminary data.</text>
</comment>
<comment type="similarity">
    <text evidence="1">Belongs to the Gfo/Idh/MocA family.</text>
</comment>
<dbReference type="Pfam" id="PF01408">
    <property type="entry name" value="GFO_IDH_MocA"/>
    <property type="match status" value="1"/>
</dbReference>
<dbReference type="GO" id="GO:0000166">
    <property type="term" value="F:nucleotide binding"/>
    <property type="evidence" value="ECO:0007669"/>
    <property type="project" value="InterPro"/>
</dbReference>
<gene>
    <name evidence="5" type="primary">iolX_6</name>
    <name evidence="5" type="ORF">PAESOLCIP111_06006</name>
</gene>
<dbReference type="Pfam" id="PF02894">
    <property type="entry name" value="GFO_IDH_MocA_C"/>
    <property type="match status" value="1"/>
</dbReference>
<evidence type="ECO:0000256" key="1">
    <source>
        <dbReference type="ARBA" id="ARBA00010928"/>
    </source>
</evidence>
<sequence>MLDNVRVAVMGLGRAGYRHAAHLAAGIPGAELAGVYDPNGALVEKAELEWGVRGSGRSAEDWLDDPAVHAVVIAAPTPLHGMLIKQAAARGKHVFVEKPLTSRLDEADEIIEAVERSSILCQVGFMRRFDPAYVEAKRRIAAGDIGKPIYFKAISRDPGSPPAEFIKHSGGIFLDMAIHEYDMARFLMDAEVSSVTAHGQVLVHEFMKPLGDIDQSLTYMTFDSGAAGDAEVGRNAFYGYDIRGEVIGTDGSITIGSLKHHDVHIHTRSGSFHDIVPSFPFRFQEAFREELVHFIACVRKGQPPSVTERDGKAALAIALAAQQSFDTGATVNIGHG</sequence>
<evidence type="ECO:0000313" key="6">
    <source>
        <dbReference type="Proteomes" id="UP000693672"/>
    </source>
</evidence>
<dbReference type="InterPro" id="IPR000683">
    <property type="entry name" value="Gfo/Idh/MocA-like_OxRdtase_N"/>
</dbReference>
<evidence type="ECO:0000259" key="4">
    <source>
        <dbReference type="Pfam" id="PF02894"/>
    </source>
</evidence>
<dbReference type="EMBL" id="CAJVAS010000052">
    <property type="protein sequence ID" value="CAG7650116.1"/>
    <property type="molecule type" value="Genomic_DNA"/>
</dbReference>
<dbReference type="RefSeq" id="WP_218095689.1">
    <property type="nucleotide sequence ID" value="NZ_CAJVAS010000052.1"/>
</dbReference>
<keyword evidence="2 5" id="KW-0560">Oxidoreductase</keyword>
<dbReference type="PANTHER" id="PTHR42840">
    <property type="entry name" value="NAD(P)-BINDING ROSSMANN-FOLD SUPERFAMILY PROTEIN-RELATED"/>
    <property type="match status" value="1"/>
</dbReference>
<dbReference type="InterPro" id="IPR004104">
    <property type="entry name" value="Gfo/Idh/MocA-like_OxRdtase_C"/>
</dbReference>
<evidence type="ECO:0000259" key="3">
    <source>
        <dbReference type="Pfam" id="PF01408"/>
    </source>
</evidence>
<feature type="domain" description="Gfo/Idh/MocA-like oxidoreductase N-terminal" evidence="3">
    <location>
        <begin position="5"/>
        <end position="125"/>
    </location>
</feature>
<feature type="domain" description="Gfo/Idh/MocA-like oxidoreductase C-terminal" evidence="4">
    <location>
        <begin position="137"/>
        <end position="333"/>
    </location>
</feature>
<proteinExistence type="inferred from homology"/>
<name>A0A916K9T5_9BACL</name>
<protein>
    <submittedName>
        <fullName evidence="5">Scyllo-inositol 2-dehydrogenase (NAD(+))</fullName>
        <ecNumber evidence="5">1.1.1.370</ecNumber>
    </submittedName>
</protein>
<dbReference type="PANTHER" id="PTHR42840:SF3">
    <property type="entry name" value="BINDING ROSSMANN FOLD OXIDOREDUCTASE, PUTATIVE (AFU_ORTHOLOGUE AFUA_2G10240)-RELATED"/>
    <property type="match status" value="1"/>
</dbReference>